<organism evidence="3 4">
    <name type="scientific">Portunus trituberculatus</name>
    <name type="common">Swimming crab</name>
    <name type="synonym">Neptunus trituberculatus</name>
    <dbReference type="NCBI Taxonomy" id="210409"/>
    <lineage>
        <taxon>Eukaryota</taxon>
        <taxon>Metazoa</taxon>
        <taxon>Ecdysozoa</taxon>
        <taxon>Arthropoda</taxon>
        <taxon>Crustacea</taxon>
        <taxon>Multicrustacea</taxon>
        <taxon>Malacostraca</taxon>
        <taxon>Eumalacostraca</taxon>
        <taxon>Eucarida</taxon>
        <taxon>Decapoda</taxon>
        <taxon>Pleocyemata</taxon>
        <taxon>Brachyura</taxon>
        <taxon>Eubrachyura</taxon>
        <taxon>Portunoidea</taxon>
        <taxon>Portunidae</taxon>
        <taxon>Portuninae</taxon>
        <taxon>Portunus</taxon>
    </lineage>
</organism>
<accession>A0A5B7IVH5</accession>
<feature type="chain" id="PRO_5022744746" evidence="2">
    <location>
        <begin position="26"/>
        <end position="152"/>
    </location>
</feature>
<evidence type="ECO:0000256" key="2">
    <source>
        <dbReference type="SAM" id="SignalP"/>
    </source>
</evidence>
<dbReference type="EMBL" id="VSRR010071626">
    <property type="protein sequence ID" value="MPC86485.1"/>
    <property type="molecule type" value="Genomic_DNA"/>
</dbReference>
<keyword evidence="2" id="KW-0732">Signal</keyword>
<feature type="signal peptide" evidence="2">
    <location>
        <begin position="1"/>
        <end position="25"/>
    </location>
</feature>
<gene>
    <name evidence="3" type="ORF">E2C01_081315</name>
</gene>
<dbReference type="AlphaFoldDB" id="A0A5B7IVH5"/>
<feature type="region of interest" description="Disordered" evidence="1">
    <location>
        <begin position="102"/>
        <end position="140"/>
    </location>
</feature>
<evidence type="ECO:0000313" key="3">
    <source>
        <dbReference type="EMBL" id="MPC86485.1"/>
    </source>
</evidence>
<proteinExistence type="predicted"/>
<evidence type="ECO:0000313" key="4">
    <source>
        <dbReference type="Proteomes" id="UP000324222"/>
    </source>
</evidence>
<reference evidence="3 4" key="1">
    <citation type="submission" date="2019-05" db="EMBL/GenBank/DDBJ databases">
        <title>Another draft genome of Portunus trituberculatus and its Hox gene families provides insights of decapod evolution.</title>
        <authorList>
            <person name="Jeong J.-H."/>
            <person name="Song I."/>
            <person name="Kim S."/>
            <person name="Choi T."/>
            <person name="Kim D."/>
            <person name="Ryu S."/>
            <person name="Kim W."/>
        </authorList>
    </citation>
    <scope>NUCLEOTIDE SEQUENCE [LARGE SCALE GENOMIC DNA]</scope>
    <source>
        <tissue evidence="3">Muscle</tissue>
    </source>
</reference>
<comment type="caution">
    <text evidence="3">The sequence shown here is derived from an EMBL/GenBank/DDBJ whole genome shotgun (WGS) entry which is preliminary data.</text>
</comment>
<evidence type="ECO:0000256" key="1">
    <source>
        <dbReference type="SAM" id="MobiDB-lite"/>
    </source>
</evidence>
<dbReference type="Proteomes" id="UP000324222">
    <property type="component" value="Unassembled WGS sequence"/>
</dbReference>
<keyword evidence="4" id="KW-1185">Reference proteome</keyword>
<protein>
    <submittedName>
        <fullName evidence="3">Uncharacterized protein</fullName>
    </submittedName>
</protein>
<sequence length="152" mass="17357">MAPRWKVLEVVVAALLLLPPPPCEKYYTHYHYAMHHHYLFDKHIPVTPCLLHPPKPHSRETYLRNTTTQCITTTTITIPKPLPHIQHPKLEPTTTTTCILPRYIPTTTTPPPAGTKRTTTTTSYERGSGGDGGQGQSVDWRRSKRWRVGVEW</sequence>
<name>A0A5B7IVH5_PORTR</name>